<dbReference type="InterPro" id="IPR005019">
    <property type="entry name" value="Adenine_glyco"/>
</dbReference>
<dbReference type="Gene3D" id="1.10.340.30">
    <property type="entry name" value="Hypothetical protein, domain 2"/>
    <property type="match status" value="1"/>
</dbReference>
<keyword evidence="1" id="KW-0479">Metal-binding</keyword>
<dbReference type="Proteomes" id="UP000014417">
    <property type="component" value="Unassembled WGS sequence"/>
</dbReference>
<keyword evidence="1" id="KW-0862">Zinc</keyword>
<dbReference type="Pfam" id="PF03352">
    <property type="entry name" value="Adenine_glyco"/>
    <property type="match status" value="1"/>
</dbReference>
<evidence type="ECO:0000313" key="2">
    <source>
        <dbReference type="EMBL" id="EPD33600.1"/>
    </source>
</evidence>
<dbReference type="PATRIC" id="fig|883161.3.peg.357"/>
<dbReference type="OrthoDB" id="9807664at2"/>
<gene>
    <name evidence="2" type="ORF">HMPREF9306_00354</name>
</gene>
<sequence>MSEQVIRPNWANTNALLSDYYDTEWGNPIFDERGIYERICLESFQAGLSWLTVLKKRPAFRKHFNNFDPEIVAEFGEPEIAQMLADPEIIRNRPKINAAIANAQATLALRESQPLPYLVWSFRPEETKTPSTSEDVPTQTPESVALSKRLKKEGFKFVGPSTAYALMQAIGMVDDHPADSPRRGTSGVFDENGRAVNVTESIRLANPGLPEAALYR</sequence>
<dbReference type="GO" id="GO:0046872">
    <property type="term" value="F:metal ion binding"/>
    <property type="evidence" value="ECO:0007669"/>
    <property type="project" value="UniProtKB-KW"/>
</dbReference>
<dbReference type="STRING" id="883161.HMPREF9306_00354"/>
<feature type="binding site" evidence="1">
    <location>
        <position position="176"/>
    </location>
    <ligand>
        <name>Zn(2+)</name>
        <dbReference type="ChEBI" id="CHEBI:29105"/>
    </ligand>
</feature>
<protein>
    <submittedName>
        <fullName evidence="2">DNA-3-methyladenine glycosylase I</fullName>
    </submittedName>
</protein>
<comment type="caution">
    <text evidence="2">The sequence shown here is derived from an EMBL/GenBank/DDBJ whole genome shotgun (WGS) entry which is preliminary data.</text>
</comment>
<accession>S2W5Q5</accession>
<dbReference type="EMBL" id="AGZR01000004">
    <property type="protein sequence ID" value="EPD33600.1"/>
    <property type="molecule type" value="Genomic_DNA"/>
</dbReference>
<dbReference type="RefSeq" id="WP_016455209.1">
    <property type="nucleotide sequence ID" value="NZ_KE150269.1"/>
</dbReference>
<dbReference type="PANTHER" id="PTHR30037:SF4">
    <property type="entry name" value="DNA-3-METHYLADENINE GLYCOSYLASE I"/>
    <property type="match status" value="1"/>
</dbReference>
<keyword evidence="3" id="KW-1185">Reference proteome</keyword>
<dbReference type="AlphaFoldDB" id="S2W5Q5"/>
<dbReference type="GO" id="GO:0008725">
    <property type="term" value="F:DNA-3-methyladenine glycosylase activity"/>
    <property type="evidence" value="ECO:0007669"/>
    <property type="project" value="InterPro"/>
</dbReference>
<dbReference type="SUPFAM" id="SSF48150">
    <property type="entry name" value="DNA-glycosylase"/>
    <property type="match status" value="1"/>
</dbReference>
<name>S2W5Q5_9ACTN</name>
<reference evidence="2 3" key="1">
    <citation type="submission" date="2013-04" db="EMBL/GenBank/DDBJ databases">
        <title>The Genome Sequence of Propionimicrobium lymphophilum ACS-093-V-SCH5.</title>
        <authorList>
            <consortium name="The Broad Institute Genomics Platform"/>
            <person name="Earl A."/>
            <person name="Ward D."/>
            <person name="Feldgarden M."/>
            <person name="Gevers D."/>
            <person name="Saerens B."/>
            <person name="Vaneechoutte M."/>
            <person name="Walker B."/>
            <person name="Young S."/>
            <person name="Zeng Q."/>
            <person name="Gargeya S."/>
            <person name="Fitzgerald M."/>
            <person name="Haas B."/>
            <person name="Abouelleil A."/>
            <person name="Allen A.W."/>
            <person name="Alvarado L."/>
            <person name="Arachchi H.M."/>
            <person name="Berlin A.M."/>
            <person name="Chapman S.B."/>
            <person name="Gainer-Dewar J."/>
            <person name="Goldberg J."/>
            <person name="Griggs A."/>
            <person name="Gujja S."/>
            <person name="Hansen M."/>
            <person name="Howarth C."/>
            <person name="Imamovic A."/>
            <person name="Ireland A."/>
            <person name="Larimer J."/>
            <person name="McCowan C."/>
            <person name="Murphy C."/>
            <person name="Pearson M."/>
            <person name="Poon T.W."/>
            <person name="Priest M."/>
            <person name="Roberts A."/>
            <person name="Saif S."/>
            <person name="Shea T."/>
            <person name="Sisk P."/>
            <person name="Sykes S."/>
            <person name="Wortman J."/>
            <person name="Nusbaum C."/>
            <person name="Birren B."/>
        </authorList>
    </citation>
    <scope>NUCLEOTIDE SEQUENCE [LARGE SCALE GENOMIC DNA]</scope>
    <source>
        <strain evidence="2 3">ACS-093-V-SCH5</strain>
    </source>
</reference>
<dbReference type="HOGENOM" id="CLU_083758_0_0_11"/>
<proteinExistence type="predicted"/>
<dbReference type="PANTHER" id="PTHR30037">
    <property type="entry name" value="DNA-3-METHYLADENINE GLYCOSYLASE 1"/>
    <property type="match status" value="1"/>
</dbReference>
<evidence type="ECO:0000256" key="1">
    <source>
        <dbReference type="PIRSR" id="PIRSR605019-1"/>
    </source>
</evidence>
<evidence type="ECO:0000313" key="3">
    <source>
        <dbReference type="Proteomes" id="UP000014417"/>
    </source>
</evidence>
<organism evidence="2 3">
    <name type="scientific">Propionimicrobium lymphophilum ACS-093-V-SCH5</name>
    <dbReference type="NCBI Taxonomy" id="883161"/>
    <lineage>
        <taxon>Bacteria</taxon>
        <taxon>Bacillati</taxon>
        <taxon>Actinomycetota</taxon>
        <taxon>Actinomycetes</taxon>
        <taxon>Propionibacteriales</taxon>
        <taxon>Propionibacteriaceae</taxon>
        <taxon>Propionimicrobium</taxon>
    </lineage>
</organism>
<dbReference type="InterPro" id="IPR052891">
    <property type="entry name" value="DNA-3mA_glycosylase"/>
</dbReference>
<dbReference type="InterPro" id="IPR011257">
    <property type="entry name" value="DNA_glycosylase"/>
</dbReference>
<dbReference type="GO" id="GO:0006284">
    <property type="term" value="P:base-excision repair"/>
    <property type="evidence" value="ECO:0007669"/>
    <property type="project" value="InterPro"/>
</dbReference>